<accession>A0A1B7LGK8</accession>
<name>A0A1B7LGK8_9FIRM</name>
<comment type="similarity">
    <text evidence="2">Belongs to the EamA transporter family.</text>
</comment>
<feature type="transmembrane region" description="Helical" evidence="7">
    <location>
        <begin position="154"/>
        <end position="173"/>
    </location>
</feature>
<dbReference type="InterPro" id="IPR050638">
    <property type="entry name" value="AA-Vitamin_Transporters"/>
</dbReference>
<organism evidence="9 10">
    <name type="scientific">Desulfotomaculum copahuensis</name>
    <dbReference type="NCBI Taxonomy" id="1838280"/>
    <lineage>
        <taxon>Bacteria</taxon>
        <taxon>Bacillati</taxon>
        <taxon>Bacillota</taxon>
        <taxon>Clostridia</taxon>
        <taxon>Eubacteriales</taxon>
        <taxon>Desulfotomaculaceae</taxon>
        <taxon>Desulfotomaculum</taxon>
    </lineage>
</organism>
<evidence type="ECO:0000256" key="3">
    <source>
        <dbReference type="ARBA" id="ARBA00022475"/>
    </source>
</evidence>
<comment type="caution">
    <text evidence="9">The sequence shown here is derived from an EMBL/GenBank/DDBJ whole genome shotgun (WGS) entry which is preliminary data.</text>
</comment>
<feature type="transmembrane region" description="Helical" evidence="7">
    <location>
        <begin position="217"/>
        <end position="238"/>
    </location>
</feature>
<feature type="transmembrane region" description="Helical" evidence="7">
    <location>
        <begin position="69"/>
        <end position="91"/>
    </location>
</feature>
<proteinExistence type="inferred from homology"/>
<sequence>MSGLSRSPHLLLVLATFFWGANAVVGKLLSSELPPFTLNALRWVVAVAILFPLAWKLEKRELLHWRSQWGWLTLMGLTGVLGFNALLYWGVHFTSAINASLINAAAPIMIALLSFIFSKEALPGRQVAGMAAALAGVIWILTGGNPAVLLSLRFNPGDLIVLAAILLWSIYSLAVRRVAGHMSNLAATTVSSVLSLAALLPVSWWEVKITGVFHLDWRVMLGVLYLGVFCSVLAFLWWNYGVAALGPGRAAVFMYLTPLFTVLLSVLFLGELIQASQVAGGLLVMTGVYLTSGENKRSCVSS</sequence>
<dbReference type="Pfam" id="PF00892">
    <property type="entry name" value="EamA"/>
    <property type="match status" value="2"/>
</dbReference>
<dbReference type="GO" id="GO:0005886">
    <property type="term" value="C:plasma membrane"/>
    <property type="evidence" value="ECO:0007669"/>
    <property type="project" value="UniProtKB-SubCell"/>
</dbReference>
<comment type="subcellular location">
    <subcellularLocation>
        <location evidence="1">Cell membrane</location>
        <topology evidence="1">Multi-pass membrane protein</topology>
    </subcellularLocation>
</comment>
<keyword evidence="3" id="KW-1003">Cell membrane</keyword>
<keyword evidence="6 7" id="KW-0472">Membrane</keyword>
<dbReference type="OrthoDB" id="9805239at2"/>
<keyword evidence="10" id="KW-1185">Reference proteome</keyword>
<dbReference type="PANTHER" id="PTHR32322:SF18">
    <property type="entry name" value="S-ADENOSYLMETHIONINE_S-ADENOSYLHOMOCYSTEINE TRANSPORTER"/>
    <property type="match status" value="1"/>
</dbReference>
<feature type="transmembrane region" description="Helical" evidence="7">
    <location>
        <begin position="185"/>
        <end position="205"/>
    </location>
</feature>
<reference evidence="9 10" key="1">
    <citation type="submission" date="2016-04" db="EMBL/GenBank/DDBJ databases">
        <authorList>
            <person name="Evans L.H."/>
            <person name="Alamgir A."/>
            <person name="Owens N."/>
            <person name="Weber N.D."/>
            <person name="Virtaneva K."/>
            <person name="Barbian K."/>
            <person name="Babar A."/>
            <person name="Rosenke K."/>
        </authorList>
    </citation>
    <scope>NUCLEOTIDE SEQUENCE [LARGE SCALE GENOMIC DNA]</scope>
    <source>
        <strain evidence="9 10">LMa1</strain>
    </source>
</reference>
<evidence type="ECO:0000256" key="6">
    <source>
        <dbReference type="ARBA" id="ARBA00023136"/>
    </source>
</evidence>
<dbReference type="SUPFAM" id="SSF103481">
    <property type="entry name" value="Multidrug resistance efflux transporter EmrE"/>
    <property type="match status" value="2"/>
</dbReference>
<evidence type="ECO:0000313" key="9">
    <source>
        <dbReference type="EMBL" id="OAT85236.1"/>
    </source>
</evidence>
<dbReference type="AlphaFoldDB" id="A0A1B7LGK8"/>
<dbReference type="InterPro" id="IPR000620">
    <property type="entry name" value="EamA_dom"/>
</dbReference>
<evidence type="ECO:0000256" key="5">
    <source>
        <dbReference type="ARBA" id="ARBA00022989"/>
    </source>
</evidence>
<feature type="domain" description="EamA" evidence="8">
    <location>
        <begin position="156"/>
        <end position="292"/>
    </location>
</feature>
<evidence type="ECO:0000256" key="4">
    <source>
        <dbReference type="ARBA" id="ARBA00022692"/>
    </source>
</evidence>
<dbReference type="STRING" id="1838280.A6M21_06750"/>
<dbReference type="InterPro" id="IPR037185">
    <property type="entry name" value="EmrE-like"/>
</dbReference>
<keyword evidence="4 7" id="KW-0812">Transmembrane</keyword>
<feature type="transmembrane region" description="Helical" evidence="7">
    <location>
        <begin position="39"/>
        <end position="57"/>
    </location>
</feature>
<dbReference type="PANTHER" id="PTHR32322">
    <property type="entry name" value="INNER MEMBRANE TRANSPORTER"/>
    <property type="match status" value="1"/>
</dbReference>
<evidence type="ECO:0000256" key="7">
    <source>
        <dbReference type="SAM" id="Phobius"/>
    </source>
</evidence>
<feature type="domain" description="EamA" evidence="8">
    <location>
        <begin position="9"/>
        <end position="141"/>
    </location>
</feature>
<dbReference type="RefSeq" id="WP_066666976.1">
    <property type="nucleotide sequence ID" value="NZ_LYVF01000069.1"/>
</dbReference>
<protein>
    <recommendedName>
        <fullName evidence="8">EamA domain-containing protein</fullName>
    </recommendedName>
</protein>
<keyword evidence="5 7" id="KW-1133">Transmembrane helix</keyword>
<gene>
    <name evidence="9" type="ORF">A6M21_06750</name>
</gene>
<feature type="transmembrane region" description="Helical" evidence="7">
    <location>
        <begin position="250"/>
        <end position="269"/>
    </location>
</feature>
<evidence type="ECO:0000313" key="10">
    <source>
        <dbReference type="Proteomes" id="UP000078532"/>
    </source>
</evidence>
<dbReference type="Proteomes" id="UP000078532">
    <property type="component" value="Unassembled WGS sequence"/>
</dbReference>
<evidence type="ECO:0000259" key="8">
    <source>
        <dbReference type="Pfam" id="PF00892"/>
    </source>
</evidence>
<evidence type="ECO:0000256" key="1">
    <source>
        <dbReference type="ARBA" id="ARBA00004651"/>
    </source>
</evidence>
<dbReference type="EMBL" id="LYVF01000069">
    <property type="protein sequence ID" value="OAT85236.1"/>
    <property type="molecule type" value="Genomic_DNA"/>
</dbReference>
<feature type="transmembrane region" description="Helical" evidence="7">
    <location>
        <begin position="129"/>
        <end position="148"/>
    </location>
</feature>
<feature type="transmembrane region" description="Helical" evidence="7">
    <location>
        <begin position="97"/>
        <end position="117"/>
    </location>
</feature>
<evidence type="ECO:0000256" key="2">
    <source>
        <dbReference type="ARBA" id="ARBA00007362"/>
    </source>
</evidence>